<dbReference type="PROSITE" id="PS01156">
    <property type="entry name" value="TONB_DEPENDENT_REC_2"/>
    <property type="match status" value="1"/>
</dbReference>
<dbReference type="SUPFAM" id="SSF56935">
    <property type="entry name" value="Porins"/>
    <property type="match status" value="1"/>
</dbReference>
<feature type="signal peptide" evidence="13">
    <location>
        <begin position="1"/>
        <end position="24"/>
    </location>
</feature>
<evidence type="ECO:0000256" key="6">
    <source>
        <dbReference type="ARBA" id="ARBA00023077"/>
    </source>
</evidence>
<keyword evidence="8 16" id="KW-0675">Receptor</keyword>
<dbReference type="Pfam" id="PF00593">
    <property type="entry name" value="TonB_dep_Rec_b-barrel"/>
    <property type="match status" value="1"/>
</dbReference>
<comment type="subcellular location">
    <subcellularLocation>
        <location evidence="1 10">Cell outer membrane</location>
        <topology evidence="1 10">Multi-pass membrane protein</topology>
    </subcellularLocation>
</comment>
<evidence type="ECO:0000259" key="14">
    <source>
        <dbReference type="Pfam" id="PF00593"/>
    </source>
</evidence>
<dbReference type="InterPro" id="IPR010917">
    <property type="entry name" value="TonB_rcpt_CS"/>
</dbReference>
<evidence type="ECO:0000256" key="5">
    <source>
        <dbReference type="ARBA" id="ARBA00022729"/>
    </source>
</evidence>
<feature type="chain" id="PRO_5009184048" evidence="13">
    <location>
        <begin position="25"/>
        <end position="684"/>
    </location>
</feature>
<evidence type="ECO:0000256" key="4">
    <source>
        <dbReference type="ARBA" id="ARBA00022692"/>
    </source>
</evidence>
<dbReference type="AlphaFoldDB" id="A0A1E5Q5F8"/>
<dbReference type="GO" id="GO:0044718">
    <property type="term" value="P:siderophore transmembrane transport"/>
    <property type="evidence" value="ECO:0007669"/>
    <property type="project" value="TreeGrafter"/>
</dbReference>
<keyword evidence="6 12" id="KW-0798">TonB box</keyword>
<evidence type="ECO:0000256" key="7">
    <source>
        <dbReference type="ARBA" id="ARBA00023136"/>
    </source>
</evidence>
<dbReference type="GO" id="GO:0009279">
    <property type="term" value="C:cell outer membrane"/>
    <property type="evidence" value="ECO:0007669"/>
    <property type="project" value="UniProtKB-SubCell"/>
</dbReference>
<evidence type="ECO:0000256" key="3">
    <source>
        <dbReference type="ARBA" id="ARBA00022452"/>
    </source>
</evidence>
<keyword evidence="7 10" id="KW-0472">Membrane</keyword>
<evidence type="ECO:0000256" key="10">
    <source>
        <dbReference type="PROSITE-ProRule" id="PRU01360"/>
    </source>
</evidence>
<dbReference type="PANTHER" id="PTHR30069:SF29">
    <property type="entry name" value="HEMOGLOBIN AND HEMOGLOBIN-HAPTOGLOBIN-BINDING PROTEIN 1-RELATED"/>
    <property type="match status" value="1"/>
</dbReference>
<sequence>MPGKTAIVLNSLLLTTTAAFPLLAQDALPELTVTGTREAQLKSETPASVGTISGADIQNVKPTHPTEVFNRIAGAHVAVTNGEGHTMALRQPMTTSPVYLYLEDGIPTRSTGFFNHNALYEINVPQAGGIEVLKGPGSALQGSDAIGGVINVLTREPSATPETEASLEVGSFGYMRALGSYSTGWEDDAVRASVNLNRTDGWRDSTAYDRQATTARWDHFMNNGGMVKTTISASNINQQTAGSSRLYRADYETSPKTNYTPISFRKVKAVRLSSNYELEDGNSLLSVTPYLRWNSMNMLPNWSLGYDKTVYTTGHSSLGMTGKYRLDFKPYRSRLVFGADADYSPGSRDEKSITTTKVGNVYTDYAEADQTYKYDVTFMSVSPYVHGEISPTDKLRLTGGLRADGMRYVYDNDLSVSTTGNYRRAPDNTVNFLHFSPKLGATYAFTPNFNGFASYRHAFRAPSEGTLFRSGKTADTMHLDAVKIDSYEIGVRGSALAGLNYEFTAYTMTKRDDIVTYTDGTGYRSNTNAGKTLHQGGEATLDYRFDKELKLNLASSYSKHTYEEWSATAGVIYDGKEMPSAPRWLNSAVLSYSPVALPGASAELEWVHMGTYFMDNENTTKYDGHHLFNLRGTYQLNDTVKLFGRAMNLADKRHATATSYTATKGEEFAPGMPRTFFVGVEATF</sequence>
<dbReference type="PANTHER" id="PTHR30069">
    <property type="entry name" value="TONB-DEPENDENT OUTER MEMBRANE RECEPTOR"/>
    <property type="match status" value="1"/>
</dbReference>
<feature type="domain" description="TonB-dependent receptor-like beta-barrel" evidence="14">
    <location>
        <begin position="225"/>
        <end position="649"/>
    </location>
</feature>
<organism evidence="16 17">
    <name type="scientific">Magnetovibrio blakemorei</name>
    <dbReference type="NCBI Taxonomy" id="28181"/>
    <lineage>
        <taxon>Bacteria</taxon>
        <taxon>Pseudomonadati</taxon>
        <taxon>Pseudomonadota</taxon>
        <taxon>Alphaproteobacteria</taxon>
        <taxon>Rhodospirillales</taxon>
        <taxon>Magnetovibrionaceae</taxon>
        <taxon>Magnetovibrio</taxon>
    </lineage>
</organism>
<dbReference type="EMBL" id="MCGG01000047">
    <property type="protein sequence ID" value="OEJ65653.1"/>
    <property type="molecule type" value="Genomic_DNA"/>
</dbReference>
<name>A0A1E5Q5F8_9PROT</name>
<dbReference type="STRING" id="28181.BEN30_13865"/>
<dbReference type="InterPro" id="IPR000531">
    <property type="entry name" value="Beta-barrel_TonB"/>
</dbReference>
<keyword evidence="2 10" id="KW-0813">Transport</keyword>
<gene>
    <name evidence="16" type="ORF">BEN30_13865</name>
</gene>
<proteinExistence type="inferred from homology"/>
<protein>
    <submittedName>
        <fullName evidence="16">TonB-dependent receptor</fullName>
    </submittedName>
</protein>
<keyword evidence="5 13" id="KW-0732">Signal</keyword>
<accession>A0A1E5Q5F8</accession>
<evidence type="ECO:0000256" key="11">
    <source>
        <dbReference type="PROSITE-ProRule" id="PRU10144"/>
    </source>
</evidence>
<comment type="similarity">
    <text evidence="10 12">Belongs to the TonB-dependent receptor family.</text>
</comment>
<keyword evidence="17" id="KW-1185">Reference proteome</keyword>
<dbReference type="InterPro" id="IPR039426">
    <property type="entry name" value="TonB-dep_rcpt-like"/>
</dbReference>
<evidence type="ECO:0000313" key="17">
    <source>
        <dbReference type="Proteomes" id="UP000095347"/>
    </source>
</evidence>
<dbReference type="PROSITE" id="PS52016">
    <property type="entry name" value="TONB_DEPENDENT_REC_3"/>
    <property type="match status" value="1"/>
</dbReference>
<keyword evidence="4 10" id="KW-0812">Transmembrane</keyword>
<dbReference type="Pfam" id="PF07715">
    <property type="entry name" value="Plug"/>
    <property type="match status" value="1"/>
</dbReference>
<comment type="caution">
    <text evidence="16">The sequence shown here is derived from an EMBL/GenBank/DDBJ whole genome shotgun (WGS) entry which is preliminary data.</text>
</comment>
<evidence type="ECO:0000256" key="12">
    <source>
        <dbReference type="RuleBase" id="RU003357"/>
    </source>
</evidence>
<evidence type="ECO:0000256" key="1">
    <source>
        <dbReference type="ARBA" id="ARBA00004571"/>
    </source>
</evidence>
<dbReference type="CDD" id="cd01347">
    <property type="entry name" value="ligand_gated_channel"/>
    <property type="match status" value="1"/>
</dbReference>
<dbReference type="Proteomes" id="UP000095347">
    <property type="component" value="Unassembled WGS sequence"/>
</dbReference>
<feature type="domain" description="TonB-dependent receptor plug" evidence="15">
    <location>
        <begin position="42"/>
        <end position="149"/>
    </location>
</feature>
<dbReference type="Gene3D" id="2.170.130.10">
    <property type="entry name" value="TonB-dependent receptor, plug domain"/>
    <property type="match status" value="1"/>
</dbReference>
<evidence type="ECO:0000313" key="16">
    <source>
        <dbReference type="EMBL" id="OEJ65653.1"/>
    </source>
</evidence>
<feature type="short sequence motif" description="TonB C-terminal box" evidence="11">
    <location>
        <begin position="667"/>
        <end position="684"/>
    </location>
</feature>
<keyword evidence="3 10" id="KW-1134">Transmembrane beta strand</keyword>
<evidence type="ECO:0000256" key="9">
    <source>
        <dbReference type="ARBA" id="ARBA00023237"/>
    </source>
</evidence>
<evidence type="ECO:0000259" key="15">
    <source>
        <dbReference type="Pfam" id="PF07715"/>
    </source>
</evidence>
<evidence type="ECO:0000256" key="2">
    <source>
        <dbReference type="ARBA" id="ARBA00022448"/>
    </source>
</evidence>
<reference evidence="17" key="1">
    <citation type="submission" date="2016-07" db="EMBL/GenBank/DDBJ databases">
        <authorList>
            <person name="Florea S."/>
            <person name="Webb J.S."/>
            <person name="Jaromczyk J."/>
            <person name="Schardl C.L."/>
        </authorList>
    </citation>
    <scope>NUCLEOTIDE SEQUENCE [LARGE SCALE GENOMIC DNA]</scope>
    <source>
        <strain evidence="17">MV-1</strain>
    </source>
</reference>
<dbReference type="InterPro" id="IPR012910">
    <property type="entry name" value="Plug_dom"/>
</dbReference>
<dbReference type="InterPro" id="IPR037066">
    <property type="entry name" value="Plug_dom_sf"/>
</dbReference>
<dbReference type="Gene3D" id="2.40.170.20">
    <property type="entry name" value="TonB-dependent receptor, beta-barrel domain"/>
    <property type="match status" value="1"/>
</dbReference>
<evidence type="ECO:0000256" key="8">
    <source>
        <dbReference type="ARBA" id="ARBA00023170"/>
    </source>
</evidence>
<dbReference type="GO" id="GO:0015344">
    <property type="term" value="F:siderophore uptake transmembrane transporter activity"/>
    <property type="evidence" value="ECO:0007669"/>
    <property type="project" value="TreeGrafter"/>
</dbReference>
<keyword evidence="9 10" id="KW-0998">Cell outer membrane</keyword>
<evidence type="ECO:0000256" key="13">
    <source>
        <dbReference type="SAM" id="SignalP"/>
    </source>
</evidence>
<dbReference type="InterPro" id="IPR036942">
    <property type="entry name" value="Beta-barrel_TonB_sf"/>
</dbReference>